<keyword evidence="2" id="KW-1185">Reference proteome</keyword>
<reference evidence="2" key="1">
    <citation type="submission" date="2016-10" db="EMBL/GenBank/DDBJ databases">
        <authorList>
            <person name="Varghese N."/>
            <person name="Submissions S."/>
        </authorList>
    </citation>
    <scope>NUCLEOTIDE SEQUENCE [LARGE SCALE GENOMIC DNA]</scope>
    <source>
        <strain evidence="2">Nm44</strain>
    </source>
</reference>
<dbReference type="Proteomes" id="UP000183287">
    <property type="component" value="Unassembled WGS sequence"/>
</dbReference>
<evidence type="ECO:0000313" key="1">
    <source>
        <dbReference type="EMBL" id="SFM59281.1"/>
    </source>
</evidence>
<dbReference type="EMBL" id="FOUB01000037">
    <property type="protein sequence ID" value="SFM59281.1"/>
    <property type="molecule type" value="Genomic_DNA"/>
</dbReference>
<gene>
    <name evidence="1" type="ORF">SAMN05421863_103734</name>
</gene>
<organism evidence="1 2">
    <name type="scientific">Nitrosomonas communis</name>
    <dbReference type="NCBI Taxonomy" id="44574"/>
    <lineage>
        <taxon>Bacteria</taxon>
        <taxon>Pseudomonadati</taxon>
        <taxon>Pseudomonadota</taxon>
        <taxon>Betaproteobacteria</taxon>
        <taxon>Nitrosomonadales</taxon>
        <taxon>Nitrosomonadaceae</taxon>
        <taxon>Nitrosomonas</taxon>
    </lineage>
</organism>
<evidence type="ECO:0000313" key="2">
    <source>
        <dbReference type="Proteomes" id="UP000183287"/>
    </source>
</evidence>
<dbReference type="RefSeq" id="WP_074906004.1">
    <property type="nucleotide sequence ID" value="NZ_FOUB01000037.1"/>
</dbReference>
<proteinExistence type="predicted"/>
<dbReference type="AlphaFoldDB" id="A0A1I4S4E9"/>
<sequence>MRLKHTIVAADTSTARLRKITDEFELQVTDQRKREALKSAITSVRLCKLENMMGYLSEQEVKTSANRLVSGVGEQKRALERLLAATLLAPLSLPADAN</sequence>
<name>A0A1I4S4E9_9PROT</name>
<accession>A0A1I4S4E9</accession>
<protein>
    <submittedName>
        <fullName evidence="1">Uncharacterized protein</fullName>
    </submittedName>
</protein>